<evidence type="ECO:0000313" key="2">
    <source>
        <dbReference type="Proteomes" id="UP000639338"/>
    </source>
</evidence>
<accession>A0A834XRT4</accession>
<name>A0A834XRT4_APHGI</name>
<gene>
    <name evidence="1" type="ORF">HCN44_009103</name>
</gene>
<dbReference type="OrthoDB" id="10045355at2759"/>
<proteinExistence type="predicted"/>
<keyword evidence="2" id="KW-1185">Reference proteome</keyword>
<protein>
    <submittedName>
        <fullName evidence="1">Uncharacterized protein</fullName>
    </submittedName>
</protein>
<dbReference type="AlphaFoldDB" id="A0A834XRT4"/>
<evidence type="ECO:0000313" key="1">
    <source>
        <dbReference type="EMBL" id="KAF7990114.1"/>
    </source>
</evidence>
<dbReference type="Proteomes" id="UP000639338">
    <property type="component" value="Unassembled WGS sequence"/>
</dbReference>
<reference evidence="1 2" key="1">
    <citation type="submission" date="2020-08" db="EMBL/GenBank/DDBJ databases">
        <title>Aphidius gifuensis genome sequencing and assembly.</title>
        <authorList>
            <person name="Du Z."/>
        </authorList>
    </citation>
    <scope>NUCLEOTIDE SEQUENCE [LARGE SCALE GENOMIC DNA]</scope>
    <source>
        <strain evidence="1">YNYX2018</strain>
        <tissue evidence="1">Adults</tissue>
    </source>
</reference>
<comment type="caution">
    <text evidence="1">The sequence shown here is derived from an EMBL/GenBank/DDBJ whole genome shotgun (WGS) entry which is preliminary data.</text>
</comment>
<dbReference type="EMBL" id="JACMRX010000005">
    <property type="protein sequence ID" value="KAF7990114.1"/>
    <property type="molecule type" value="Genomic_DNA"/>
</dbReference>
<sequence>MSDVKDNSKVLQPIDINNHDSPNQVDLWKGMLNSPKKRGKYLRSNVNVENLHQQPQLSYKTTLSDNGNSLGLVETRKGLIKTINTCPFDAAVHSLRVGYIGYIDYHKYINQLENVHLFFNTWSDEIVVLFPGTSKTALYTPYRSHKVQELMSDGQIVRRVHKIKAIGSFVNHLLYTQGQLEGKHLTTDPWRQIEAPVVRDANEEEQTAVDWLSNHIDPDDQVKIKWDLLALDNKN</sequence>
<organism evidence="1 2">
    <name type="scientific">Aphidius gifuensis</name>
    <name type="common">Parasitoid wasp</name>
    <dbReference type="NCBI Taxonomy" id="684658"/>
    <lineage>
        <taxon>Eukaryota</taxon>
        <taxon>Metazoa</taxon>
        <taxon>Ecdysozoa</taxon>
        <taxon>Arthropoda</taxon>
        <taxon>Hexapoda</taxon>
        <taxon>Insecta</taxon>
        <taxon>Pterygota</taxon>
        <taxon>Neoptera</taxon>
        <taxon>Endopterygota</taxon>
        <taxon>Hymenoptera</taxon>
        <taxon>Apocrita</taxon>
        <taxon>Ichneumonoidea</taxon>
        <taxon>Braconidae</taxon>
        <taxon>Aphidiinae</taxon>
        <taxon>Aphidius</taxon>
    </lineage>
</organism>